<reference evidence="4 5" key="1">
    <citation type="submission" date="2023-10" db="EMBL/GenBank/DDBJ databases">
        <title>Draft genome sequence of Xylaria bambusicola isolate GMP-LS, the root and basal stem rot pathogen of sugarcane in Indonesia.</title>
        <authorList>
            <person name="Selvaraj P."/>
            <person name="Muralishankar V."/>
            <person name="Muruganantham S."/>
            <person name="Sp S."/>
            <person name="Haryani S."/>
            <person name="Lau K.J.X."/>
            <person name="Naqvi N.I."/>
        </authorList>
    </citation>
    <scope>NUCLEOTIDE SEQUENCE [LARGE SCALE GENOMIC DNA]</scope>
    <source>
        <strain evidence="4">GMP-LS</strain>
    </source>
</reference>
<proteinExistence type="predicted"/>
<feature type="repeat" description="ANK" evidence="3">
    <location>
        <begin position="608"/>
        <end position="636"/>
    </location>
</feature>
<dbReference type="Proteomes" id="UP001305414">
    <property type="component" value="Unassembled WGS sequence"/>
</dbReference>
<dbReference type="Gene3D" id="1.25.40.20">
    <property type="entry name" value="Ankyrin repeat-containing domain"/>
    <property type="match status" value="4"/>
</dbReference>
<dbReference type="EMBL" id="JAWHQM010000008">
    <property type="protein sequence ID" value="KAK5628354.1"/>
    <property type="molecule type" value="Genomic_DNA"/>
</dbReference>
<keyword evidence="2 3" id="KW-0040">ANK repeat</keyword>
<dbReference type="InterPro" id="IPR002110">
    <property type="entry name" value="Ankyrin_rpt"/>
</dbReference>
<name>A0AAN7UVM4_9PEZI</name>
<dbReference type="PROSITE" id="PS50088">
    <property type="entry name" value="ANK_REPEAT"/>
    <property type="match status" value="6"/>
</dbReference>
<organism evidence="4 5">
    <name type="scientific">Xylaria bambusicola</name>
    <dbReference type="NCBI Taxonomy" id="326684"/>
    <lineage>
        <taxon>Eukaryota</taxon>
        <taxon>Fungi</taxon>
        <taxon>Dikarya</taxon>
        <taxon>Ascomycota</taxon>
        <taxon>Pezizomycotina</taxon>
        <taxon>Sordariomycetes</taxon>
        <taxon>Xylariomycetidae</taxon>
        <taxon>Xylariales</taxon>
        <taxon>Xylariaceae</taxon>
        <taxon>Xylaria</taxon>
    </lineage>
</organism>
<evidence type="ECO:0000313" key="5">
    <source>
        <dbReference type="Proteomes" id="UP001305414"/>
    </source>
</evidence>
<feature type="repeat" description="ANK" evidence="3">
    <location>
        <begin position="183"/>
        <end position="205"/>
    </location>
</feature>
<feature type="repeat" description="ANK" evidence="3">
    <location>
        <begin position="643"/>
        <end position="675"/>
    </location>
</feature>
<feature type="repeat" description="ANK" evidence="3">
    <location>
        <begin position="678"/>
        <end position="710"/>
    </location>
</feature>
<dbReference type="SMART" id="SM00248">
    <property type="entry name" value="ANK"/>
    <property type="match status" value="9"/>
</dbReference>
<keyword evidence="1" id="KW-0677">Repeat</keyword>
<gene>
    <name evidence="4" type="ORF">RRF57_004069</name>
</gene>
<accession>A0AAN7UVM4</accession>
<feature type="repeat" description="ANK" evidence="3">
    <location>
        <begin position="713"/>
        <end position="745"/>
    </location>
</feature>
<evidence type="ECO:0000256" key="2">
    <source>
        <dbReference type="ARBA" id="ARBA00023043"/>
    </source>
</evidence>
<evidence type="ECO:0000313" key="4">
    <source>
        <dbReference type="EMBL" id="KAK5628354.1"/>
    </source>
</evidence>
<dbReference type="PROSITE" id="PS50297">
    <property type="entry name" value="ANK_REP_REGION"/>
    <property type="match status" value="6"/>
</dbReference>
<dbReference type="InterPro" id="IPR036770">
    <property type="entry name" value="Ankyrin_rpt-contain_sf"/>
</dbReference>
<dbReference type="PANTHER" id="PTHR24198">
    <property type="entry name" value="ANKYRIN REPEAT AND PROTEIN KINASE DOMAIN-CONTAINING PROTEIN"/>
    <property type="match status" value="1"/>
</dbReference>
<dbReference type="AlphaFoldDB" id="A0AAN7UVM4"/>
<evidence type="ECO:0000256" key="3">
    <source>
        <dbReference type="PROSITE-ProRule" id="PRU00023"/>
    </source>
</evidence>
<evidence type="ECO:0000256" key="1">
    <source>
        <dbReference type="ARBA" id="ARBA00022737"/>
    </source>
</evidence>
<comment type="caution">
    <text evidence="4">The sequence shown here is derived from an EMBL/GenBank/DDBJ whole genome shotgun (WGS) entry which is preliminary data.</text>
</comment>
<dbReference type="SUPFAM" id="SSF48403">
    <property type="entry name" value="Ankyrin repeat"/>
    <property type="match status" value="3"/>
</dbReference>
<feature type="repeat" description="ANK" evidence="3">
    <location>
        <begin position="216"/>
        <end position="248"/>
    </location>
</feature>
<protein>
    <recommendedName>
        <fullName evidence="6">Ankyrin</fullName>
    </recommendedName>
</protein>
<keyword evidence="5" id="KW-1185">Reference proteome</keyword>
<dbReference type="PANTHER" id="PTHR24198:SF165">
    <property type="entry name" value="ANKYRIN REPEAT-CONTAINING PROTEIN-RELATED"/>
    <property type="match status" value="1"/>
</dbReference>
<dbReference type="PRINTS" id="PR01415">
    <property type="entry name" value="ANKYRIN"/>
</dbReference>
<sequence>MEHILEAGVDSNFMVYDGVALETIVSNWSKGVAIPMTRLLLKHGASFNIENALSLAIEREDRELIEMFLQYSSSTNLDRALHSAIKTKDRALIDLISQHGADPIAEIECTFGFVYKATALSVAAATGLWETQYILGLLASRNPYRLIAEYITADVLISAAAAGQYDTVCLLCRESPGVVANHFGITPLHAAICHGHLNICEFLISMYDEYTSDIVPTVTSLHVACYYWQEHIVRFLVRCGADVDAIARFSHTTEENNTVSRLLPAFNYSRRYTSKLYAVTPLDMIFANNKSFTTAAADCATVLINAGAKPSGREVDLAAMHAHLDLLSSCLAAGADPNKGHEDKCSALQVILSSSFLQWMSDVRWMRDRHYCFVELLLKSGAVLRGGEIISAIRLKMWDFVDLLLRYDGKLSDTDTSGTTALEEAIWSQYNPLITRIFETTPGIYDAGSLCAAMETQQKSIEQRLLANRCAESVGSDLEVTAIGIAAESGDFNLLRTLLEYLPPHRCGPLPICVFNMRHRYLLRFHRFGYYGKGSIHSLYGSPLALLAFSEENSAIEACFELLKAGFQPDRLTWVVASSSNNAPFIQFLLDHGQRYNEIGDDDSIDYRLESPLSYAVENHNKNLVEMLLRAGADVNEHIMEPCSRSPLQRAVELGDLDLVRYLTEAGANINSPSAYQFGATALQFAAIKGHIVIAKYLLDHGAEVNASPAEKGGRTALEGAAEMGRLDMLGLLLAKGAKKTGDDCHRHFIRAVKRAMKEGHYIAANLLKHSLGWSEEDEGMFQAVQLDDEGVIIE</sequence>
<evidence type="ECO:0008006" key="6">
    <source>
        <dbReference type="Google" id="ProtNLM"/>
    </source>
</evidence>
<dbReference type="Pfam" id="PF12796">
    <property type="entry name" value="Ank_2"/>
    <property type="match status" value="3"/>
</dbReference>